<dbReference type="PRINTS" id="PR00080">
    <property type="entry name" value="SDRFAMILY"/>
</dbReference>
<dbReference type="FunFam" id="3.40.50.720:FF:000084">
    <property type="entry name" value="Short-chain dehydrogenase reductase"/>
    <property type="match status" value="1"/>
</dbReference>
<reference evidence="2 3" key="1">
    <citation type="journal article" date="2015" name="Genome Announc.">
        <title>Complete Genome Sequence of Polypropylene Glycol- and Polyethylene Glycol-Degrading Sphingopyxis macrogoltabida Strain EY-1.</title>
        <authorList>
            <person name="Ohtsubo Y."/>
            <person name="Nagata Y."/>
            <person name="Numata M."/>
            <person name="Tsuchikane K."/>
            <person name="Hosoyama A."/>
            <person name="Yamazoe A."/>
            <person name="Tsuda M."/>
            <person name="Fujita N."/>
            <person name="Kawai F."/>
        </authorList>
    </citation>
    <scope>NUCLEOTIDE SEQUENCE [LARGE SCALE GENOMIC DNA]</scope>
    <source>
        <strain evidence="2 3">EY-1</strain>
    </source>
</reference>
<dbReference type="PANTHER" id="PTHR42760:SF40">
    <property type="entry name" value="3-OXOACYL-[ACYL-CARRIER-PROTEIN] REDUCTASE, CHLOROPLASTIC"/>
    <property type="match status" value="1"/>
</dbReference>
<dbReference type="InterPro" id="IPR036291">
    <property type="entry name" value="NAD(P)-bd_dom_sf"/>
</dbReference>
<dbReference type="EMBL" id="CP012700">
    <property type="protein sequence ID" value="ALH79927.1"/>
    <property type="molecule type" value="Genomic_DNA"/>
</dbReference>
<accession>A0A0N9UKL5</accession>
<dbReference type="PROSITE" id="PS00061">
    <property type="entry name" value="ADH_SHORT"/>
    <property type="match status" value="1"/>
</dbReference>
<dbReference type="KEGG" id="smag:AN936_05975"/>
<dbReference type="Gene3D" id="3.40.50.720">
    <property type="entry name" value="NAD(P)-binding Rossmann-like Domain"/>
    <property type="match status" value="1"/>
</dbReference>
<dbReference type="PATRIC" id="fig|33050.5.peg.1247"/>
<dbReference type="GO" id="GO:0030497">
    <property type="term" value="P:fatty acid elongation"/>
    <property type="evidence" value="ECO:0007669"/>
    <property type="project" value="TreeGrafter"/>
</dbReference>
<name>A0A0N9UKL5_SPHMC</name>
<organism evidence="2 3">
    <name type="scientific">Sphingopyxis macrogoltabida</name>
    <name type="common">Sphingomonas macrogoltabidus</name>
    <dbReference type="NCBI Taxonomy" id="33050"/>
    <lineage>
        <taxon>Bacteria</taxon>
        <taxon>Pseudomonadati</taxon>
        <taxon>Pseudomonadota</taxon>
        <taxon>Alphaproteobacteria</taxon>
        <taxon>Sphingomonadales</taxon>
        <taxon>Sphingomonadaceae</taxon>
        <taxon>Sphingopyxis</taxon>
    </lineage>
</organism>
<dbReference type="GO" id="GO:0016616">
    <property type="term" value="F:oxidoreductase activity, acting on the CH-OH group of donors, NAD or NADP as acceptor"/>
    <property type="evidence" value="ECO:0007669"/>
    <property type="project" value="TreeGrafter"/>
</dbReference>
<evidence type="ECO:0000313" key="2">
    <source>
        <dbReference type="EMBL" id="ALH79927.1"/>
    </source>
</evidence>
<dbReference type="CDD" id="cd05233">
    <property type="entry name" value="SDR_c"/>
    <property type="match status" value="1"/>
</dbReference>
<evidence type="ECO:0000256" key="1">
    <source>
        <dbReference type="ARBA" id="ARBA00006484"/>
    </source>
</evidence>
<proteinExistence type="inferred from homology"/>
<dbReference type="InterPro" id="IPR002347">
    <property type="entry name" value="SDR_fam"/>
</dbReference>
<dbReference type="SUPFAM" id="SSF51735">
    <property type="entry name" value="NAD(P)-binding Rossmann-fold domains"/>
    <property type="match status" value="1"/>
</dbReference>
<evidence type="ECO:0000313" key="3">
    <source>
        <dbReference type="Proteomes" id="UP000058074"/>
    </source>
</evidence>
<dbReference type="PANTHER" id="PTHR42760">
    <property type="entry name" value="SHORT-CHAIN DEHYDROGENASES/REDUCTASES FAMILY MEMBER"/>
    <property type="match status" value="1"/>
</dbReference>
<dbReference type="PRINTS" id="PR00081">
    <property type="entry name" value="GDHRDH"/>
</dbReference>
<dbReference type="Proteomes" id="UP000058074">
    <property type="component" value="Chromosome"/>
</dbReference>
<protein>
    <submittedName>
        <fullName evidence="2">Oxidoreductase</fullName>
    </submittedName>
</protein>
<dbReference type="InterPro" id="IPR020904">
    <property type="entry name" value="Sc_DH/Rdtase_CS"/>
</dbReference>
<dbReference type="AlphaFoldDB" id="A0A0N9UKL5"/>
<comment type="similarity">
    <text evidence="1">Belongs to the short-chain dehydrogenases/reductases (SDR) family.</text>
</comment>
<gene>
    <name evidence="2" type="ORF">AN936_05975</name>
</gene>
<dbReference type="Pfam" id="PF13561">
    <property type="entry name" value="adh_short_C2"/>
    <property type="match status" value="1"/>
</dbReference>
<dbReference type="RefSeq" id="WP_084758207.1">
    <property type="nucleotide sequence ID" value="NZ_CP012700.1"/>
</dbReference>
<dbReference type="OrthoDB" id="9803333at2"/>
<sequence length="259" mass="26775">MTDMNLAGRVALVTGASRGIGRGIAIGLAEAGADVAVNYTRGEEAAAETVAAIRALGRRAKAYQASVIDEAACAAMVAGIEADLGPLSILVNNAGIASRGLAVADTDPAEVDKLFAVHAAGPHRLSRLALPQLRRHDRSDIIVISSIATLANAPNGAPYTMAKAAGEALALTLAKEELKHGVRVNIVAPALTVSDMGEKLSRAITGNDDIHHLDTRMPFGRVAVPADVAAAVVWFVSDANPYCSGQKLNIDGARQATFR</sequence>